<reference evidence="1 2" key="1">
    <citation type="submission" date="2021-11" db="EMBL/GenBank/DDBJ databases">
        <title>Draft genome sequence of Paenibacillus profundus YoMME, a new Gram-positive bacteria with exoelectrogenic properties.</title>
        <authorList>
            <person name="Hubenova Y."/>
            <person name="Hubenova E."/>
            <person name="Manasiev Y."/>
            <person name="Peykov S."/>
            <person name="Mitov M."/>
        </authorList>
    </citation>
    <scope>NUCLEOTIDE SEQUENCE [LARGE SCALE GENOMIC DNA]</scope>
    <source>
        <strain evidence="1 2">YoMME</strain>
    </source>
</reference>
<dbReference type="Proteomes" id="UP001199916">
    <property type="component" value="Unassembled WGS sequence"/>
</dbReference>
<accession>A0ABS8Y8W0</accession>
<keyword evidence="2" id="KW-1185">Reference proteome</keyword>
<dbReference type="RefSeq" id="WP_019422518.1">
    <property type="nucleotide sequence ID" value="NZ_JAJNBZ010000001.1"/>
</dbReference>
<evidence type="ECO:0000313" key="2">
    <source>
        <dbReference type="Proteomes" id="UP001199916"/>
    </source>
</evidence>
<protein>
    <submittedName>
        <fullName evidence="1">Uncharacterized protein</fullName>
    </submittedName>
</protein>
<dbReference type="EMBL" id="JAJNBZ010000001">
    <property type="protein sequence ID" value="MCE5167761.1"/>
    <property type="molecule type" value="Genomic_DNA"/>
</dbReference>
<organism evidence="1 2">
    <name type="scientific">Paenibacillus profundus</name>
    <dbReference type="NCBI Taxonomy" id="1173085"/>
    <lineage>
        <taxon>Bacteria</taxon>
        <taxon>Bacillati</taxon>
        <taxon>Bacillota</taxon>
        <taxon>Bacilli</taxon>
        <taxon>Bacillales</taxon>
        <taxon>Paenibacillaceae</taxon>
        <taxon>Paenibacillus</taxon>
    </lineage>
</organism>
<gene>
    <name evidence="1" type="ORF">LQV63_00310</name>
</gene>
<name>A0ABS8Y8W0_9BACL</name>
<proteinExistence type="predicted"/>
<evidence type="ECO:0000313" key="1">
    <source>
        <dbReference type="EMBL" id="MCE5167761.1"/>
    </source>
</evidence>
<comment type="caution">
    <text evidence="1">The sequence shown here is derived from an EMBL/GenBank/DDBJ whole genome shotgun (WGS) entry which is preliminary data.</text>
</comment>
<sequence>MTYVEARFAAGAAADMCERKLSVLRAHDIRVTQANEGYIVSADVTESTLDQVYAVLREHDGTPLNE</sequence>